<dbReference type="Proteomes" id="UP000192042">
    <property type="component" value="Chromosome I"/>
</dbReference>
<dbReference type="PANTHER" id="PTHR43798">
    <property type="entry name" value="MONOACYLGLYCEROL LIPASE"/>
    <property type="match status" value="1"/>
</dbReference>
<dbReference type="Gene3D" id="3.40.50.1820">
    <property type="entry name" value="alpha/beta hydrolase"/>
    <property type="match status" value="1"/>
</dbReference>
<name>A0A1W1I694_9BACT</name>
<dbReference type="InterPro" id="IPR029058">
    <property type="entry name" value="AB_hydrolase_fold"/>
</dbReference>
<keyword evidence="4" id="KW-1185">Reference proteome</keyword>
<dbReference type="PRINTS" id="PR00412">
    <property type="entry name" value="EPOXHYDRLASE"/>
</dbReference>
<evidence type="ECO:0000259" key="2">
    <source>
        <dbReference type="Pfam" id="PF00561"/>
    </source>
</evidence>
<dbReference type="RefSeq" id="WP_080886750.1">
    <property type="nucleotide sequence ID" value="NZ_LT828648.1"/>
</dbReference>
<evidence type="ECO:0000313" key="4">
    <source>
        <dbReference type="Proteomes" id="UP000192042"/>
    </source>
</evidence>
<dbReference type="EC" id="3.7.1.-" evidence="3"/>
<dbReference type="SUPFAM" id="SSF53474">
    <property type="entry name" value="alpha/beta-Hydrolases"/>
    <property type="match status" value="1"/>
</dbReference>
<protein>
    <submittedName>
        <fullName evidence="3">Putative 2-hydroxy-6-ketonona-2,4-dienedioate hydrolase</fullName>
        <ecNumber evidence="3">3.7.1.-</ecNumber>
    </submittedName>
</protein>
<evidence type="ECO:0000313" key="3">
    <source>
        <dbReference type="EMBL" id="SLM48353.1"/>
    </source>
</evidence>
<keyword evidence="1 3" id="KW-0378">Hydrolase</keyword>
<evidence type="ECO:0000256" key="1">
    <source>
        <dbReference type="ARBA" id="ARBA00022801"/>
    </source>
</evidence>
<dbReference type="InterPro" id="IPR000639">
    <property type="entry name" value="Epox_hydrolase-like"/>
</dbReference>
<dbReference type="PRINTS" id="PR00111">
    <property type="entry name" value="ABHYDROLASE"/>
</dbReference>
<dbReference type="InterPro" id="IPR000073">
    <property type="entry name" value="AB_hydrolase_1"/>
</dbReference>
<dbReference type="InterPro" id="IPR050266">
    <property type="entry name" value="AB_hydrolase_sf"/>
</dbReference>
<gene>
    <name evidence="3" type="ORF">NSJP_2181</name>
</gene>
<dbReference type="AlphaFoldDB" id="A0A1W1I694"/>
<dbReference type="GO" id="GO:0016020">
    <property type="term" value="C:membrane"/>
    <property type="evidence" value="ECO:0007669"/>
    <property type="project" value="TreeGrafter"/>
</dbReference>
<proteinExistence type="predicted"/>
<dbReference type="GO" id="GO:0016787">
    <property type="term" value="F:hydrolase activity"/>
    <property type="evidence" value="ECO:0007669"/>
    <property type="project" value="UniProtKB-KW"/>
</dbReference>
<dbReference type="OrthoDB" id="6191536at2"/>
<feature type="domain" description="AB hydrolase-1" evidence="2">
    <location>
        <begin position="42"/>
        <end position="281"/>
    </location>
</feature>
<sequence length="299" mass="32902">MTACSSPAPIPTQFEAFERIPIRTASVHGHKIAYLDVGQGDAMILLHGFGGSMWQWEHQQPVLGRHVRLITPDLIGSGLSDKPDIAYTTGQLLDYFTGFMDALHLSRATLVGNSMGAGLAIGMALTHPERVDKLILIDGLPSHVASKLTSPTIKRALESRAPAWMVSFGNWLFGGLMLESVLKEVVHDPALLTPAVLERSDRNRRRPGLIPPLMALRDSLPVWETDFAPRLGTLTHPTLILWGQEDRVFPLAVGEDLHRTIHGSKLVTIPHAGHIPQWEQPEQANQAIMEFLTSRTAEP</sequence>
<dbReference type="STRING" id="1325564.NSJP_2181"/>
<accession>A0A1W1I694</accession>
<dbReference type="EMBL" id="LT828648">
    <property type="protein sequence ID" value="SLM48353.1"/>
    <property type="molecule type" value="Genomic_DNA"/>
</dbReference>
<dbReference type="Pfam" id="PF00561">
    <property type="entry name" value="Abhydrolase_1"/>
    <property type="match status" value="1"/>
</dbReference>
<organism evidence="3 4">
    <name type="scientific">Nitrospira japonica</name>
    <dbReference type="NCBI Taxonomy" id="1325564"/>
    <lineage>
        <taxon>Bacteria</taxon>
        <taxon>Pseudomonadati</taxon>
        <taxon>Nitrospirota</taxon>
        <taxon>Nitrospiria</taxon>
        <taxon>Nitrospirales</taxon>
        <taxon>Nitrospiraceae</taxon>
        <taxon>Nitrospira</taxon>
    </lineage>
</organism>
<reference evidence="3 4" key="1">
    <citation type="submission" date="2017-03" db="EMBL/GenBank/DDBJ databases">
        <authorList>
            <person name="Afonso C.L."/>
            <person name="Miller P.J."/>
            <person name="Scott M.A."/>
            <person name="Spackman E."/>
            <person name="Goraichik I."/>
            <person name="Dimitrov K.M."/>
            <person name="Suarez D.L."/>
            <person name="Swayne D.E."/>
        </authorList>
    </citation>
    <scope>NUCLEOTIDE SEQUENCE [LARGE SCALE GENOMIC DNA]</scope>
    <source>
        <strain evidence="3">Genome sequencing of Nitrospira japonica strain NJ11</strain>
    </source>
</reference>
<dbReference type="PANTHER" id="PTHR43798:SF31">
    <property type="entry name" value="AB HYDROLASE SUPERFAMILY PROTEIN YCLE"/>
    <property type="match status" value="1"/>
</dbReference>
<dbReference type="KEGG" id="nja:NSJP_2181"/>